<reference evidence="3" key="1">
    <citation type="journal article" date="2014" name="Int. J. Syst. Evol. Microbiol.">
        <title>Complete genome sequence of Corynebacterium casei LMG S-19264T (=DSM 44701T), isolated from a smear-ripened cheese.</title>
        <authorList>
            <consortium name="US DOE Joint Genome Institute (JGI-PGF)"/>
            <person name="Walter F."/>
            <person name="Albersmeier A."/>
            <person name="Kalinowski J."/>
            <person name="Ruckert C."/>
        </authorList>
    </citation>
    <scope>NUCLEOTIDE SEQUENCE</scope>
    <source>
        <strain evidence="3">JCM 4714</strain>
    </source>
</reference>
<evidence type="ECO:0000313" key="4">
    <source>
        <dbReference type="Proteomes" id="UP000655443"/>
    </source>
</evidence>
<dbReference type="EMBL" id="BMVG01000005">
    <property type="protein sequence ID" value="GHE03151.1"/>
    <property type="molecule type" value="Genomic_DNA"/>
</dbReference>
<feature type="region of interest" description="Disordered" evidence="1">
    <location>
        <begin position="1"/>
        <end position="20"/>
    </location>
</feature>
<keyword evidence="2" id="KW-1133">Transmembrane helix</keyword>
<proteinExistence type="predicted"/>
<keyword evidence="2" id="KW-0812">Transmembrane</keyword>
<feature type="transmembrane region" description="Helical" evidence="2">
    <location>
        <begin position="90"/>
        <end position="107"/>
    </location>
</feature>
<keyword evidence="2" id="KW-0472">Membrane</keyword>
<evidence type="ECO:0000313" key="3">
    <source>
        <dbReference type="EMBL" id="GHE03151.1"/>
    </source>
</evidence>
<feature type="transmembrane region" description="Helical" evidence="2">
    <location>
        <begin position="119"/>
        <end position="138"/>
    </location>
</feature>
<evidence type="ECO:0008006" key="5">
    <source>
        <dbReference type="Google" id="ProtNLM"/>
    </source>
</evidence>
<accession>A0A918YHE8</accession>
<evidence type="ECO:0000256" key="2">
    <source>
        <dbReference type="SAM" id="Phobius"/>
    </source>
</evidence>
<protein>
    <recommendedName>
        <fullName evidence="5">Integral membrane protein</fullName>
    </recommendedName>
</protein>
<gene>
    <name evidence="3" type="ORF">GCM10010339_29290</name>
</gene>
<reference evidence="3" key="2">
    <citation type="submission" date="2020-09" db="EMBL/GenBank/DDBJ databases">
        <authorList>
            <person name="Sun Q."/>
            <person name="Ohkuma M."/>
        </authorList>
    </citation>
    <scope>NUCLEOTIDE SEQUENCE</scope>
    <source>
        <strain evidence="3">JCM 4714</strain>
    </source>
</reference>
<sequence>MDRAQERPAGQRTDDAAAPGAELELLVHGVGGATPEQMLGDPRTVRITGDDTAAVYRRAQDAQAEEGPGGEPVQEAYVWSHLTSGDSSRALWLVLLPFMMINLAHWMRPRRAPPRPVRLYGLLVRLAALTLTALLVAAA</sequence>
<keyword evidence="4" id="KW-1185">Reference proteome</keyword>
<dbReference type="Proteomes" id="UP000655443">
    <property type="component" value="Unassembled WGS sequence"/>
</dbReference>
<name>A0A918YHE8_9ACTN</name>
<organism evidence="3 4">
    <name type="scientific">Streptomyces alanosinicus</name>
    <dbReference type="NCBI Taxonomy" id="68171"/>
    <lineage>
        <taxon>Bacteria</taxon>
        <taxon>Bacillati</taxon>
        <taxon>Actinomycetota</taxon>
        <taxon>Actinomycetes</taxon>
        <taxon>Kitasatosporales</taxon>
        <taxon>Streptomycetaceae</taxon>
        <taxon>Streptomyces</taxon>
    </lineage>
</organism>
<dbReference type="AlphaFoldDB" id="A0A918YHE8"/>
<evidence type="ECO:0000256" key="1">
    <source>
        <dbReference type="SAM" id="MobiDB-lite"/>
    </source>
</evidence>
<comment type="caution">
    <text evidence="3">The sequence shown here is derived from an EMBL/GenBank/DDBJ whole genome shotgun (WGS) entry which is preliminary data.</text>
</comment>